<evidence type="ECO:0000256" key="1">
    <source>
        <dbReference type="SAM" id="MobiDB-lite"/>
    </source>
</evidence>
<keyword evidence="3" id="KW-1185">Reference proteome</keyword>
<dbReference type="Proteomes" id="UP000324897">
    <property type="component" value="Unassembled WGS sequence"/>
</dbReference>
<accession>A0A5J9T0I1</accession>
<dbReference type="AlphaFoldDB" id="A0A5J9T0I1"/>
<feature type="region of interest" description="Disordered" evidence="1">
    <location>
        <begin position="49"/>
        <end position="77"/>
    </location>
</feature>
<reference evidence="2 3" key="1">
    <citation type="journal article" date="2019" name="Sci. Rep.">
        <title>A high-quality genome of Eragrostis curvula grass provides insights into Poaceae evolution and supports new strategies to enhance forage quality.</title>
        <authorList>
            <person name="Carballo J."/>
            <person name="Santos B.A.C.M."/>
            <person name="Zappacosta D."/>
            <person name="Garbus I."/>
            <person name="Selva J.P."/>
            <person name="Gallo C.A."/>
            <person name="Diaz A."/>
            <person name="Albertini E."/>
            <person name="Caccamo M."/>
            <person name="Echenique V."/>
        </authorList>
    </citation>
    <scope>NUCLEOTIDE SEQUENCE [LARGE SCALE GENOMIC DNA]</scope>
    <source>
        <strain evidence="3">cv. Victoria</strain>
        <tissue evidence="2">Leaf</tissue>
    </source>
</reference>
<evidence type="ECO:0000313" key="3">
    <source>
        <dbReference type="Proteomes" id="UP000324897"/>
    </source>
</evidence>
<feature type="compositionally biased region" description="Low complexity" evidence="1">
    <location>
        <begin position="49"/>
        <end position="68"/>
    </location>
</feature>
<organism evidence="2 3">
    <name type="scientific">Eragrostis curvula</name>
    <name type="common">weeping love grass</name>
    <dbReference type="NCBI Taxonomy" id="38414"/>
    <lineage>
        <taxon>Eukaryota</taxon>
        <taxon>Viridiplantae</taxon>
        <taxon>Streptophyta</taxon>
        <taxon>Embryophyta</taxon>
        <taxon>Tracheophyta</taxon>
        <taxon>Spermatophyta</taxon>
        <taxon>Magnoliopsida</taxon>
        <taxon>Liliopsida</taxon>
        <taxon>Poales</taxon>
        <taxon>Poaceae</taxon>
        <taxon>PACMAD clade</taxon>
        <taxon>Chloridoideae</taxon>
        <taxon>Eragrostideae</taxon>
        <taxon>Eragrostidinae</taxon>
        <taxon>Eragrostis</taxon>
    </lineage>
</organism>
<evidence type="ECO:0000313" key="2">
    <source>
        <dbReference type="EMBL" id="TVU04783.1"/>
    </source>
</evidence>
<dbReference type="Gramene" id="TVU04783">
    <property type="protein sequence ID" value="TVU04783"/>
    <property type="gene ID" value="EJB05_47917"/>
</dbReference>
<name>A0A5J9T0I1_9POAL</name>
<proteinExistence type="predicted"/>
<protein>
    <submittedName>
        <fullName evidence="2">Uncharacterized protein</fullName>
    </submittedName>
</protein>
<gene>
    <name evidence="2" type="ORF">EJB05_47917</name>
</gene>
<comment type="caution">
    <text evidence="2">The sequence shown here is derived from an EMBL/GenBank/DDBJ whole genome shotgun (WGS) entry which is preliminary data.</text>
</comment>
<dbReference type="EMBL" id="RWGY01000051">
    <property type="protein sequence ID" value="TVU04783.1"/>
    <property type="molecule type" value="Genomic_DNA"/>
</dbReference>
<sequence length="77" mass="8202">MAAYDTESRSMRSLATLARSFIFLSTSDTVDLRWRSVNACSHRSLASSAAPVSFSASSNLPASKSSRAVSSCPTAWP</sequence>